<evidence type="ECO:0000256" key="4">
    <source>
        <dbReference type="RuleBase" id="RU003476"/>
    </source>
</evidence>
<accession>A0ABN3HQC0</accession>
<dbReference type="InterPro" id="IPR020084">
    <property type="entry name" value="NUDIX_hydrolase_CS"/>
</dbReference>
<protein>
    <recommendedName>
        <fullName evidence="5">Nudix hydrolase domain-containing protein</fullName>
    </recommendedName>
</protein>
<evidence type="ECO:0000259" key="5">
    <source>
        <dbReference type="PROSITE" id="PS51462"/>
    </source>
</evidence>
<organism evidence="6 7">
    <name type="scientific">Dactylosporangium salmoneum</name>
    <dbReference type="NCBI Taxonomy" id="53361"/>
    <lineage>
        <taxon>Bacteria</taxon>
        <taxon>Bacillati</taxon>
        <taxon>Actinomycetota</taxon>
        <taxon>Actinomycetes</taxon>
        <taxon>Micromonosporales</taxon>
        <taxon>Micromonosporaceae</taxon>
        <taxon>Dactylosporangium</taxon>
    </lineage>
</organism>
<evidence type="ECO:0000256" key="3">
    <source>
        <dbReference type="ARBA" id="ARBA00022801"/>
    </source>
</evidence>
<dbReference type="InterPro" id="IPR020476">
    <property type="entry name" value="Nudix_hydrolase"/>
</dbReference>
<dbReference type="PROSITE" id="PS00893">
    <property type="entry name" value="NUDIX_BOX"/>
    <property type="match status" value="1"/>
</dbReference>
<dbReference type="EMBL" id="BAAARV010000096">
    <property type="protein sequence ID" value="GAA2384833.1"/>
    <property type="molecule type" value="Genomic_DNA"/>
</dbReference>
<evidence type="ECO:0000256" key="1">
    <source>
        <dbReference type="ARBA" id="ARBA00001946"/>
    </source>
</evidence>
<dbReference type="PANTHER" id="PTHR43046:SF16">
    <property type="entry name" value="ADP-RIBOSE PYROPHOSPHATASE YJHB-RELATED"/>
    <property type="match status" value="1"/>
</dbReference>
<proteinExistence type="inferred from homology"/>
<reference evidence="6 7" key="1">
    <citation type="journal article" date="2019" name="Int. J. Syst. Evol. Microbiol.">
        <title>The Global Catalogue of Microorganisms (GCM) 10K type strain sequencing project: providing services to taxonomists for standard genome sequencing and annotation.</title>
        <authorList>
            <consortium name="The Broad Institute Genomics Platform"/>
            <consortium name="The Broad Institute Genome Sequencing Center for Infectious Disease"/>
            <person name="Wu L."/>
            <person name="Ma J."/>
        </authorList>
    </citation>
    <scope>NUCLEOTIDE SEQUENCE [LARGE SCALE GENOMIC DNA]</scope>
    <source>
        <strain evidence="6 7">JCM 3272</strain>
    </source>
</reference>
<evidence type="ECO:0000256" key="2">
    <source>
        <dbReference type="ARBA" id="ARBA00005582"/>
    </source>
</evidence>
<gene>
    <name evidence="6" type="ORF">GCM10010170_094380</name>
</gene>
<feature type="domain" description="Nudix hydrolase" evidence="5">
    <location>
        <begin position="21"/>
        <end position="157"/>
    </location>
</feature>
<dbReference type="Pfam" id="PF00293">
    <property type="entry name" value="NUDIX"/>
    <property type="match status" value="1"/>
</dbReference>
<dbReference type="Gene3D" id="3.90.79.10">
    <property type="entry name" value="Nucleoside Triphosphate Pyrophosphohydrolase"/>
    <property type="match status" value="1"/>
</dbReference>
<dbReference type="SUPFAM" id="SSF55811">
    <property type="entry name" value="Nudix"/>
    <property type="match status" value="1"/>
</dbReference>
<dbReference type="InterPro" id="IPR000086">
    <property type="entry name" value="NUDIX_hydrolase_dom"/>
</dbReference>
<comment type="similarity">
    <text evidence="2 4">Belongs to the Nudix hydrolase family.</text>
</comment>
<evidence type="ECO:0000313" key="7">
    <source>
        <dbReference type="Proteomes" id="UP001501444"/>
    </source>
</evidence>
<dbReference type="PANTHER" id="PTHR43046">
    <property type="entry name" value="GDP-MANNOSE MANNOSYL HYDROLASE"/>
    <property type="match status" value="1"/>
</dbReference>
<sequence length="176" mass="19064">MVCCAVSRRDAGKGCGVVAQRLRVAAYGVCLRDGHVLLARYVSPDGARRHWTLPGGKVEHGEDPFDAVIREVAEETGYQAEVERLLGVDSRARFVEWGDPGGAELHSLGVYYRVRVVGGELRHETGGSTDLTQWIPTTEVAGLERAVIVDIGLELHHSAPPSGHVTPIQVTGLLRH</sequence>
<evidence type="ECO:0000313" key="6">
    <source>
        <dbReference type="EMBL" id="GAA2384833.1"/>
    </source>
</evidence>
<name>A0ABN3HQC0_9ACTN</name>
<comment type="cofactor">
    <cofactor evidence="1">
        <name>Mg(2+)</name>
        <dbReference type="ChEBI" id="CHEBI:18420"/>
    </cofactor>
</comment>
<keyword evidence="3 4" id="KW-0378">Hydrolase</keyword>
<comment type="caution">
    <text evidence="6">The sequence shown here is derived from an EMBL/GenBank/DDBJ whole genome shotgun (WGS) entry which is preliminary data.</text>
</comment>
<dbReference type="Proteomes" id="UP001501444">
    <property type="component" value="Unassembled WGS sequence"/>
</dbReference>
<keyword evidence="7" id="KW-1185">Reference proteome</keyword>
<dbReference type="CDD" id="cd02883">
    <property type="entry name" value="NUDIX_Hydrolase"/>
    <property type="match status" value="1"/>
</dbReference>
<dbReference type="PROSITE" id="PS51462">
    <property type="entry name" value="NUDIX"/>
    <property type="match status" value="1"/>
</dbReference>
<dbReference type="PRINTS" id="PR00502">
    <property type="entry name" value="NUDIXFAMILY"/>
</dbReference>
<dbReference type="InterPro" id="IPR015797">
    <property type="entry name" value="NUDIX_hydrolase-like_dom_sf"/>
</dbReference>